<dbReference type="Gene3D" id="3.30.710.10">
    <property type="entry name" value="Potassium Channel Kv1.1, Chain A"/>
    <property type="match status" value="1"/>
</dbReference>
<dbReference type="InterPro" id="IPR011333">
    <property type="entry name" value="SKP1/BTB/POZ_sf"/>
</dbReference>
<sequence>MSKSSSASSPMDCIENAATALADATNTMNANIEREADALAKATERMKLKASELEAKEAHWLELERRVQANLADAPKMVTLNVGGSLFTTSKETLLRVEGNTFTRCWARGTGNPTMETRKVWLDGLNECDETQLRTSMEYLKLNCPPVAVWDSTVCSRDITLSNDKMTAPNQ</sequence>
<evidence type="ECO:0000313" key="2">
    <source>
        <dbReference type="EMBL" id="KAF0711934.1"/>
    </source>
</evidence>
<reference evidence="3 4" key="1">
    <citation type="submission" date="2019-03" db="EMBL/GenBank/DDBJ databases">
        <authorList>
            <person name="Gaulin E."/>
            <person name="Dumas B."/>
        </authorList>
    </citation>
    <scope>NUCLEOTIDE SEQUENCE [LARGE SCALE GENOMIC DNA]</scope>
    <source>
        <strain evidence="3">CBS 568.67</strain>
    </source>
</reference>
<reference evidence="2" key="2">
    <citation type="submission" date="2019-06" db="EMBL/GenBank/DDBJ databases">
        <title>Genomics analysis of Aphanomyces spp. identifies a new class of oomycete effector associated with host adaptation.</title>
        <authorList>
            <person name="Gaulin E."/>
        </authorList>
    </citation>
    <scope>NUCLEOTIDE SEQUENCE</scope>
    <source>
        <strain evidence="2">CBS 578.67</strain>
    </source>
</reference>
<evidence type="ECO:0000313" key="3">
    <source>
        <dbReference type="EMBL" id="VFT82044.1"/>
    </source>
</evidence>
<proteinExistence type="predicted"/>
<dbReference type="AlphaFoldDB" id="A0A485KC38"/>
<dbReference type="OrthoDB" id="79642at2759"/>
<protein>
    <submittedName>
        <fullName evidence="3">Aste57867_4956 protein</fullName>
    </submittedName>
</protein>
<dbReference type="EMBL" id="VJMH01001473">
    <property type="protein sequence ID" value="KAF0711934.1"/>
    <property type="molecule type" value="Genomic_DNA"/>
</dbReference>
<accession>A0A485KC38</accession>
<keyword evidence="4" id="KW-1185">Reference proteome</keyword>
<keyword evidence="1" id="KW-0175">Coiled coil</keyword>
<evidence type="ECO:0000313" key="4">
    <source>
        <dbReference type="Proteomes" id="UP000332933"/>
    </source>
</evidence>
<name>A0A485KC38_9STRA</name>
<dbReference type="SUPFAM" id="SSF54695">
    <property type="entry name" value="POZ domain"/>
    <property type="match status" value="1"/>
</dbReference>
<organism evidence="3 4">
    <name type="scientific">Aphanomyces stellatus</name>
    <dbReference type="NCBI Taxonomy" id="120398"/>
    <lineage>
        <taxon>Eukaryota</taxon>
        <taxon>Sar</taxon>
        <taxon>Stramenopiles</taxon>
        <taxon>Oomycota</taxon>
        <taxon>Saprolegniomycetes</taxon>
        <taxon>Saprolegniales</taxon>
        <taxon>Verrucalvaceae</taxon>
        <taxon>Aphanomyces</taxon>
    </lineage>
</organism>
<feature type="coiled-coil region" evidence="1">
    <location>
        <begin position="29"/>
        <end position="56"/>
    </location>
</feature>
<gene>
    <name evidence="3" type="primary">Aste57867_4956</name>
    <name evidence="2" type="ORF">As57867_004943</name>
    <name evidence="3" type="ORF">ASTE57867_4956</name>
</gene>
<dbReference type="Proteomes" id="UP000332933">
    <property type="component" value="Unassembled WGS sequence"/>
</dbReference>
<evidence type="ECO:0000256" key="1">
    <source>
        <dbReference type="SAM" id="Coils"/>
    </source>
</evidence>
<dbReference type="EMBL" id="CAADRA010001474">
    <property type="protein sequence ID" value="VFT82044.1"/>
    <property type="molecule type" value="Genomic_DNA"/>
</dbReference>